<evidence type="ECO:0000256" key="1">
    <source>
        <dbReference type="ARBA" id="ARBA00022679"/>
    </source>
</evidence>
<dbReference type="RefSeq" id="WP_072895735.1">
    <property type="nucleotide sequence ID" value="NZ_FQWZ01000003.1"/>
</dbReference>
<dbReference type="InterPro" id="IPR050832">
    <property type="entry name" value="Bact_Acetyltransf"/>
</dbReference>
<proteinExistence type="predicted"/>
<dbReference type="CDD" id="cd04301">
    <property type="entry name" value="NAT_SF"/>
    <property type="match status" value="1"/>
</dbReference>
<gene>
    <name evidence="4" type="ORF">SAMN04488068_1344</name>
</gene>
<dbReference type="AlphaFoldDB" id="A0A1M5MNW7"/>
<dbReference type="Proteomes" id="UP000199758">
    <property type="component" value="Unassembled WGS sequence"/>
</dbReference>
<dbReference type="Pfam" id="PF00583">
    <property type="entry name" value="Acetyltransf_1"/>
    <property type="match status" value="1"/>
</dbReference>
<dbReference type="SUPFAM" id="SSF55729">
    <property type="entry name" value="Acyl-CoA N-acyltransferases (Nat)"/>
    <property type="match status" value="1"/>
</dbReference>
<dbReference type="PROSITE" id="PS51186">
    <property type="entry name" value="GNAT"/>
    <property type="match status" value="1"/>
</dbReference>
<dbReference type="Gene3D" id="3.40.630.30">
    <property type="match status" value="1"/>
</dbReference>
<evidence type="ECO:0000259" key="3">
    <source>
        <dbReference type="PROSITE" id="PS51186"/>
    </source>
</evidence>
<sequence>MQPVEVRRARPADLPALLHLEALFPSDAMSRRSLRRFIDNSSAVFLVAVDGADGPIVGNLLLLTRRDRDSARLYSIVVDPAARGRGIAQQLIEAAHRQAQQRGCRRVVLEVRCDNAAALALYQRRGYRAVEMLPAYYEDGADGTRLAVDLT</sequence>
<dbReference type="PANTHER" id="PTHR43877">
    <property type="entry name" value="AMINOALKYLPHOSPHONATE N-ACETYLTRANSFERASE-RELATED-RELATED"/>
    <property type="match status" value="1"/>
</dbReference>
<keyword evidence="1" id="KW-0808">Transferase</keyword>
<name>A0A1M5MNW7_9GAMM</name>
<dbReference type="GO" id="GO:0005840">
    <property type="term" value="C:ribosome"/>
    <property type="evidence" value="ECO:0007669"/>
    <property type="project" value="UniProtKB-KW"/>
</dbReference>
<keyword evidence="2" id="KW-0012">Acyltransferase</keyword>
<keyword evidence="4" id="KW-0689">Ribosomal protein</keyword>
<organism evidence="4 5">
    <name type="scientific">Hydrocarboniphaga daqingensis</name>
    <dbReference type="NCBI Taxonomy" id="490188"/>
    <lineage>
        <taxon>Bacteria</taxon>
        <taxon>Pseudomonadati</taxon>
        <taxon>Pseudomonadota</taxon>
        <taxon>Gammaproteobacteria</taxon>
        <taxon>Nevskiales</taxon>
        <taxon>Nevskiaceae</taxon>
        <taxon>Hydrocarboniphaga</taxon>
    </lineage>
</organism>
<accession>A0A1M5MNW7</accession>
<dbReference type="STRING" id="490188.SAMN04488068_1344"/>
<dbReference type="OrthoDB" id="27442at2"/>
<dbReference type="InterPro" id="IPR000182">
    <property type="entry name" value="GNAT_dom"/>
</dbReference>
<dbReference type="EMBL" id="FQWZ01000003">
    <property type="protein sequence ID" value="SHG78463.1"/>
    <property type="molecule type" value="Genomic_DNA"/>
</dbReference>
<reference evidence="4 5" key="1">
    <citation type="submission" date="2016-11" db="EMBL/GenBank/DDBJ databases">
        <authorList>
            <person name="Jaros S."/>
            <person name="Januszkiewicz K."/>
            <person name="Wedrychowicz H."/>
        </authorList>
    </citation>
    <scope>NUCLEOTIDE SEQUENCE [LARGE SCALE GENOMIC DNA]</scope>
    <source>
        <strain evidence="4 5">CGMCC 1.7049</strain>
    </source>
</reference>
<evidence type="ECO:0000313" key="4">
    <source>
        <dbReference type="EMBL" id="SHG78463.1"/>
    </source>
</evidence>
<evidence type="ECO:0000313" key="5">
    <source>
        <dbReference type="Proteomes" id="UP000199758"/>
    </source>
</evidence>
<dbReference type="InterPro" id="IPR016181">
    <property type="entry name" value="Acyl_CoA_acyltransferase"/>
</dbReference>
<protein>
    <submittedName>
        <fullName evidence="4">Ribosomal protein S18 acetylase RimI</fullName>
    </submittedName>
</protein>
<dbReference type="GO" id="GO:0016747">
    <property type="term" value="F:acyltransferase activity, transferring groups other than amino-acyl groups"/>
    <property type="evidence" value="ECO:0007669"/>
    <property type="project" value="InterPro"/>
</dbReference>
<feature type="domain" description="N-acetyltransferase" evidence="3">
    <location>
        <begin position="4"/>
        <end position="151"/>
    </location>
</feature>
<keyword evidence="4" id="KW-0687">Ribonucleoprotein</keyword>
<keyword evidence="5" id="KW-1185">Reference proteome</keyword>
<evidence type="ECO:0000256" key="2">
    <source>
        <dbReference type="ARBA" id="ARBA00023315"/>
    </source>
</evidence>
<dbReference type="PANTHER" id="PTHR43877:SF2">
    <property type="entry name" value="AMINOALKYLPHOSPHONATE N-ACETYLTRANSFERASE-RELATED"/>
    <property type="match status" value="1"/>
</dbReference>